<proteinExistence type="predicted"/>
<dbReference type="Gene3D" id="1.10.10.60">
    <property type="entry name" value="Homeodomain-like"/>
    <property type="match status" value="1"/>
</dbReference>
<dbReference type="PANTHER" id="PTHR46796:SF12">
    <property type="entry name" value="HTH-TYPE DNA-BINDING TRANSCRIPTIONAL ACTIVATOR EUTR"/>
    <property type="match status" value="1"/>
</dbReference>
<dbReference type="Pfam" id="PF12833">
    <property type="entry name" value="HTH_18"/>
    <property type="match status" value="1"/>
</dbReference>
<dbReference type="PROSITE" id="PS50008">
    <property type="entry name" value="PIPLC_Y_DOMAIN"/>
    <property type="match status" value="1"/>
</dbReference>
<dbReference type="PROSITE" id="PS01124">
    <property type="entry name" value="HTH_ARAC_FAMILY_2"/>
    <property type="match status" value="1"/>
</dbReference>
<dbReference type="InterPro" id="IPR018062">
    <property type="entry name" value="HTH_AraC-typ_CS"/>
</dbReference>
<dbReference type="PROSITE" id="PS00041">
    <property type="entry name" value="HTH_ARAC_FAMILY_1"/>
    <property type="match status" value="1"/>
</dbReference>
<dbReference type="InterPro" id="IPR050204">
    <property type="entry name" value="AraC_XylS_family_regulators"/>
</dbReference>
<dbReference type="RefSeq" id="WP_078575321.1">
    <property type="nucleotide sequence ID" value="NZ_CP043497.1"/>
</dbReference>
<dbReference type="GeneID" id="66856318"/>
<sequence length="333" mass="36409">MSAEPGAESPSAPPVLSLRTADLDEARWMLGQAFYVTHIDRLRPSDDVGAHLDVVRLGAVTVGEVGFGTDLRLRSGELGSYHVDVPLSGSIQWRQGTGATETATPERAGVFQPDGATTIDRWQAGCRLLALKIRTADLERHLEHMLGRSVGAPVRFAAGFDVSRGPGLSWARLVRAAVRDVQDAGGLLHQPLVSAPLQEALLGGLLLAADHPYREELSRPPAPSYRPAPVKRALDAIQSCPEHPFDTAELAAVARVSVRWLQEGFRRHVGMSPMAYLRDVRLNRVRDELRRAGPGELSVGEVAYRWGFVHLGRFARSYRERFGETPSQTLQAP</sequence>
<keyword evidence="2" id="KW-0238">DNA-binding</keyword>
<dbReference type="PANTHER" id="PTHR46796">
    <property type="entry name" value="HTH-TYPE TRANSCRIPTIONAL ACTIVATOR RHAS-RELATED"/>
    <property type="match status" value="1"/>
</dbReference>
<gene>
    <name evidence="6" type="primary">cdhR8</name>
    <name evidence="6" type="ORF">SRIMR7_20685</name>
</gene>
<evidence type="ECO:0000256" key="1">
    <source>
        <dbReference type="ARBA" id="ARBA00023015"/>
    </source>
</evidence>
<evidence type="ECO:0000256" key="3">
    <source>
        <dbReference type="ARBA" id="ARBA00023163"/>
    </source>
</evidence>
<evidence type="ECO:0000313" key="6">
    <source>
        <dbReference type="EMBL" id="UNZ04580.1"/>
    </source>
</evidence>
<dbReference type="InterPro" id="IPR018060">
    <property type="entry name" value="HTH_AraC"/>
</dbReference>
<dbReference type="SUPFAM" id="SSF46689">
    <property type="entry name" value="Homeodomain-like"/>
    <property type="match status" value="2"/>
</dbReference>
<evidence type="ECO:0000259" key="4">
    <source>
        <dbReference type="PROSITE" id="PS01124"/>
    </source>
</evidence>
<name>A0ABY3Z2M4_STRRM</name>
<feature type="domain" description="HTH araC/xylS-type" evidence="4">
    <location>
        <begin position="231"/>
        <end position="332"/>
    </location>
</feature>
<evidence type="ECO:0000313" key="7">
    <source>
        <dbReference type="Proteomes" id="UP000829494"/>
    </source>
</evidence>
<keyword evidence="1" id="KW-0805">Transcription regulation</keyword>
<dbReference type="InterPro" id="IPR009057">
    <property type="entry name" value="Homeodomain-like_sf"/>
</dbReference>
<reference evidence="6 7" key="1">
    <citation type="submission" date="2022-03" db="EMBL/GenBank/DDBJ databases">
        <title>Complete genome of Streptomyces rimosus ssp. rimosus R7 (=ATCC 10970).</title>
        <authorList>
            <person name="Beganovic S."/>
            <person name="Ruckert C."/>
            <person name="Busche T."/>
            <person name="Kalinowski J."/>
            <person name="Wittmann C."/>
        </authorList>
    </citation>
    <scope>NUCLEOTIDE SEQUENCE [LARGE SCALE GENOMIC DNA]</scope>
    <source>
        <strain evidence="6 7">R7</strain>
    </source>
</reference>
<feature type="domain" description="PI-PLC Y-box" evidence="5">
    <location>
        <begin position="122"/>
        <end position="160"/>
    </location>
</feature>
<dbReference type="InterPro" id="IPR035418">
    <property type="entry name" value="AraC-bd_2"/>
</dbReference>
<accession>A0ABY3Z2M4</accession>
<dbReference type="Proteomes" id="UP000829494">
    <property type="component" value="Chromosome"/>
</dbReference>
<dbReference type="SMART" id="SM00342">
    <property type="entry name" value="HTH_ARAC"/>
    <property type="match status" value="1"/>
</dbReference>
<dbReference type="Pfam" id="PF14525">
    <property type="entry name" value="AraC_binding_2"/>
    <property type="match status" value="1"/>
</dbReference>
<evidence type="ECO:0000256" key="2">
    <source>
        <dbReference type="ARBA" id="ARBA00023125"/>
    </source>
</evidence>
<keyword evidence="7" id="KW-1185">Reference proteome</keyword>
<dbReference type="InterPro" id="IPR001711">
    <property type="entry name" value="PLipase_C_Pinositol-sp_Y"/>
</dbReference>
<keyword evidence="3" id="KW-0804">Transcription</keyword>
<organism evidence="6 7">
    <name type="scientific">Streptomyces rimosus subsp. rimosus</name>
    <dbReference type="NCBI Taxonomy" id="132474"/>
    <lineage>
        <taxon>Bacteria</taxon>
        <taxon>Bacillati</taxon>
        <taxon>Actinomycetota</taxon>
        <taxon>Actinomycetes</taxon>
        <taxon>Kitasatosporales</taxon>
        <taxon>Streptomycetaceae</taxon>
        <taxon>Streptomyces</taxon>
    </lineage>
</organism>
<protein>
    <submittedName>
        <fullName evidence="6">HTH-type transcriptional regulator CdhR</fullName>
    </submittedName>
</protein>
<evidence type="ECO:0000259" key="5">
    <source>
        <dbReference type="PROSITE" id="PS50008"/>
    </source>
</evidence>
<dbReference type="EMBL" id="CP094298">
    <property type="protein sequence ID" value="UNZ04580.1"/>
    <property type="molecule type" value="Genomic_DNA"/>
</dbReference>